<proteinExistence type="predicted"/>
<evidence type="ECO:0000313" key="1">
    <source>
        <dbReference type="EMBL" id="KAH3831838.1"/>
    </source>
</evidence>
<organism evidence="1 2">
    <name type="scientific">Dreissena polymorpha</name>
    <name type="common">Zebra mussel</name>
    <name type="synonym">Mytilus polymorpha</name>
    <dbReference type="NCBI Taxonomy" id="45954"/>
    <lineage>
        <taxon>Eukaryota</taxon>
        <taxon>Metazoa</taxon>
        <taxon>Spiralia</taxon>
        <taxon>Lophotrochozoa</taxon>
        <taxon>Mollusca</taxon>
        <taxon>Bivalvia</taxon>
        <taxon>Autobranchia</taxon>
        <taxon>Heteroconchia</taxon>
        <taxon>Euheterodonta</taxon>
        <taxon>Imparidentia</taxon>
        <taxon>Neoheterodontei</taxon>
        <taxon>Myida</taxon>
        <taxon>Dreissenoidea</taxon>
        <taxon>Dreissenidae</taxon>
        <taxon>Dreissena</taxon>
    </lineage>
</organism>
<keyword evidence="2" id="KW-1185">Reference proteome</keyword>
<protein>
    <submittedName>
        <fullName evidence="1">Uncharacterized protein</fullName>
    </submittedName>
</protein>
<dbReference type="AlphaFoldDB" id="A0A9D4HD85"/>
<gene>
    <name evidence="1" type="ORF">DPMN_105110</name>
</gene>
<dbReference type="EMBL" id="JAIWYP010000004">
    <property type="protein sequence ID" value="KAH3831838.1"/>
    <property type="molecule type" value="Genomic_DNA"/>
</dbReference>
<reference evidence="1" key="2">
    <citation type="submission" date="2020-11" db="EMBL/GenBank/DDBJ databases">
        <authorList>
            <person name="McCartney M.A."/>
            <person name="Auch B."/>
            <person name="Kono T."/>
            <person name="Mallez S."/>
            <person name="Becker A."/>
            <person name="Gohl D.M."/>
            <person name="Silverstein K.A.T."/>
            <person name="Koren S."/>
            <person name="Bechman K.B."/>
            <person name="Herman A."/>
            <person name="Abrahante J.E."/>
            <person name="Garbe J."/>
        </authorList>
    </citation>
    <scope>NUCLEOTIDE SEQUENCE</scope>
    <source>
        <strain evidence="1">Duluth1</strain>
        <tissue evidence="1">Whole animal</tissue>
    </source>
</reference>
<dbReference type="Proteomes" id="UP000828390">
    <property type="component" value="Unassembled WGS sequence"/>
</dbReference>
<name>A0A9D4HD85_DREPO</name>
<reference evidence="1" key="1">
    <citation type="journal article" date="2019" name="bioRxiv">
        <title>The Genome of the Zebra Mussel, Dreissena polymorpha: A Resource for Invasive Species Research.</title>
        <authorList>
            <person name="McCartney M.A."/>
            <person name="Auch B."/>
            <person name="Kono T."/>
            <person name="Mallez S."/>
            <person name="Zhang Y."/>
            <person name="Obille A."/>
            <person name="Becker A."/>
            <person name="Abrahante J.E."/>
            <person name="Garbe J."/>
            <person name="Badalamenti J.P."/>
            <person name="Herman A."/>
            <person name="Mangelson H."/>
            <person name="Liachko I."/>
            <person name="Sullivan S."/>
            <person name="Sone E.D."/>
            <person name="Koren S."/>
            <person name="Silverstein K.A.T."/>
            <person name="Beckman K.B."/>
            <person name="Gohl D.M."/>
        </authorList>
    </citation>
    <scope>NUCLEOTIDE SEQUENCE</scope>
    <source>
        <strain evidence="1">Duluth1</strain>
        <tissue evidence="1">Whole animal</tissue>
    </source>
</reference>
<accession>A0A9D4HD85</accession>
<comment type="caution">
    <text evidence="1">The sequence shown here is derived from an EMBL/GenBank/DDBJ whole genome shotgun (WGS) entry which is preliminary data.</text>
</comment>
<evidence type="ECO:0000313" key="2">
    <source>
        <dbReference type="Proteomes" id="UP000828390"/>
    </source>
</evidence>
<sequence length="59" mass="6775">MINNAHSDLNIKRNNDCKLECWSLKSFKNTSGQNWVYGQTAVRLSDRWSGVRDDSSITL</sequence>